<proteinExistence type="predicted"/>
<dbReference type="Proteomes" id="UP001196413">
    <property type="component" value="Unassembled WGS sequence"/>
</dbReference>
<keyword evidence="2" id="KW-1185">Reference proteome</keyword>
<accession>A0AAD5R138</accession>
<dbReference type="EMBL" id="JAHQIW010005890">
    <property type="protein sequence ID" value="KAJ1367413.1"/>
    <property type="molecule type" value="Genomic_DNA"/>
</dbReference>
<dbReference type="AlphaFoldDB" id="A0AAD5R138"/>
<evidence type="ECO:0000313" key="1">
    <source>
        <dbReference type="EMBL" id="KAJ1367413.1"/>
    </source>
</evidence>
<organism evidence="1 2">
    <name type="scientific">Parelaphostrongylus tenuis</name>
    <name type="common">Meningeal worm</name>
    <dbReference type="NCBI Taxonomy" id="148309"/>
    <lineage>
        <taxon>Eukaryota</taxon>
        <taxon>Metazoa</taxon>
        <taxon>Ecdysozoa</taxon>
        <taxon>Nematoda</taxon>
        <taxon>Chromadorea</taxon>
        <taxon>Rhabditida</taxon>
        <taxon>Rhabditina</taxon>
        <taxon>Rhabditomorpha</taxon>
        <taxon>Strongyloidea</taxon>
        <taxon>Metastrongylidae</taxon>
        <taxon>Parelaphostrongylus</taxon>
    </lineage>
</organism>
<sequence length="80" mass="9697">MVERKVREVHRLARWIDECRILIDAFYVELSDIKYQASEKGNQKLLLMPMIRNYRRHHKRKGLNNHVAWICHVSVVRKNS</sequence>
<reference evidence="1" key="1">
    <citation type="submission" date="2021-06" db="EMBL/GenBank/DDBJ databases">
        <title>Parelaphostrongylus tenuis whole genome reference sequence.</title>
        <authorList>
            <person name="Garwood T.J."/>
            <person name="Larsen P.A."/>
            <person name="Fountain-Jones N.M."/>
            <person name="Garbe J.R."/>
            <person name="Macchietto M.G."/>
            <person name="Kania S.A."/>
            <person name="Gerhold R.W."/>
            <person name="Richards J.E."/>
            <person name="Wolf T.M."/>
        </authorList>
    </citation>
    <scope>NUCLEOTIDE SEQUENCE</scope>
    <source>
        <strain evidence="1">MNPRO001-30</strain>
        <tissue evidence="1">Meninges</tissue>
    </source>
</reference>
<gene>
    <name evidence="1" type="ORF">KIN20_028321</name>
</gene>
<comment type="caution">
    <text evidence="1">The sequence shown here is derived from an EMBL/GenBank/DDBJ whole genome shotgun (WGS) entry which is preliminary data.</text>
</comment>
<evidence type="ECO:0000313" key="2">
    <source>
        <dbReference type="Proteomes" id="UP001196413"/>
    </source>
</evidence>
<protein>
    <submittedName>
        <fullName evidence="1">Uncharacterized protein</fullName>
    </submittedName>
</protein>
<name>A0AAD5R138_PARTN</name>